<protein>
    <submittedName>
        <fullName evidence="1">Uncharacterized protein</fullName>
    </submittedName>
</protein>
<organism evidence="1 2">
    <name type="scientific">Paralvinella palmiformis</name>
    <dbReference type="NCBI Taxonomy" id="53620"/>
    <lineage>
        <taxon>Eukaryota</taxon>
        <taxon>Metazoa</taxon>
        <taxon>Spiralia</taxon>
        <taxon>Lophotrochozoa</taxon>
        <taxon>Annelida</taxon>
        <taxon>Polychaeta</taxon>
        <taxon>Sedentaria</taxon>
        <taxon>Canalipalpata</taxon>
        <taxon>Terebellida</taxon>
        <taxon>Terebelliformia</taxon>
        <taxon>Alvinellidae</taxon>
        <taxon>Paralvinella</taxon>
    </lineage>
</organism>
<sequence length="378" mass="43466">MCTTCSRPSDVTIINTVGTFISTKQSCFHCMYSQVWSSQSKINRIPAGNLLLSAAISFSGSLYTKVLRLMKSMNVLMIGESTFQEHATMYQHPVIWNVWQSQQQQLISQLRDMQGSLVIGGDGRANTPGHCAKYGQYTMMELRLNKIADFQLVQSNEVGGSNLMETEGLVRAVEQLKTDDLEVGVIVTDRHPQIQKWLREELPSVTHYYDMWQKDIHENHSPLYQMCHHRPSNKQWMKQSSKACEELVSLIETKRLLKDMSKLSPLHQTSSVEAFHSVVLQFAPKLLTFGYKGMLARVCLASMHYNENQDRLQAHNKQDKAIYTLKYPKLKRGGHTVQKRKQDATFEYVDELMPKVFEDPRQYWEVWDQIIASPSLVL</sequence>
<keyword evidence="2" id="KW-1185">Reference proteome</keyword>
<dbReference type="EMBL" id="JAODUP010000816">
    <property type="protein sequence ID" value="KAK2143750.1"/>
    <property type="molecule type" value="Genomic_DNA"/>
</dbReference>
<name>A0AAD9J167_9ANNE</name>
<comment type="caution">
    <text evidence="1">The sequence shown here is derived from an EMBL/GenBank/DDBJ whole genome shotgun (WGS) entry which is preliminary data.</text>
</comment>
<evidence type="ECO:0000313" key="1">
    <source>
        <dbReference type="EMBL" id="KAK2143750.1"/>
    </source>
</evidence>
<evidence type="ECO:0000313" key="2">
    <source>
        <dbReference type="Proteomes" id="UP001208570"/>
    </source>
</evidence>
<accession>A0AAD9J167</accession>
<dbReference type="AlphaFoldDB" id="A0AAD9J167"/>
<reference evidence="1" key="1">
    <citation type="journal article" date="2023" name="Mol. Biol. Evol.">
        <title>Third-Generation Sequencing Reveals the Adaptive Role of the Epigenome in Three Deep-Sea Polychaetes.</title>
        <authorList>
            <person name="Perez M."/>
            <person name="Aroh O."/>
            <person name="Sun Y."/>
            <person name="Lan Y."/>
            <person name="Juniper S.K."/>
            <person name="Young C.R."/>
            <person name="Angers B."/>
            <person name="Qian P.Y."/>
        </authorList>
    </citation>
    <scope>NUCLEOTIDE SEQUENCE</scope>
    <source>
        <strain evidence="1">P08H-3</strain>
    </source>
</reference>
<dbReference type="PANTHER" id="PTHR31751:SF42">
    <property type="entry name" value="PROTEIN CBG10204"/>
    <property type="match status" value="1"/>
</dbReference>
<dbReference type="Proteomes" id="UP001208570">
    <property type="component" value="Unassembled WGS sequence"/>
</dbReference>
<proteinExistence type="predicted"/>
<dbReference type="PANTHER" id="PTHR31751">
    <property type="entry name" value="SI:CH211-108C17.2-RELATED-RELATED"/>
    <property type="match status" value="1"/>
</dbReference>
<gene>
    <name evidence="1" type="ORF">LSH36_816g00015</name>
</gene>